<proteinExistence type="predicted"/>
<organism evidence="2">
    <name type="scientific">Sporisorium scitamineum</name>
    <dbReference type="NCBI Taxonomy" id="49012"/>
    <lineage>
        <taxon>Eukaryota</taxon>
        <taxon>Fungi</taxon>
        <taxon>Dikarya</taxon>
        <taxon>Basidiomycota</taxon>
        <taxon>Ustilaginomycotina</taxon>
        <taxon>Ustilaginomycetes</taxon>
        <taxon>Ustilaginales</taxon>
        <taxon>Ustilaginaceae</taxon>
        <taxon>Sporisorium</taxon>
    </lineage>
</organism>
<dbReference type="OrthoDB" id="10460798at2759"/>
<protein>
    <submittedName>
        <fullName evidence="2">Uncharacterized protein</fullName>
    </submittedName>
</protein>
<evidence type="ECO:0000313" key="2">
    <source>
        <dbReference type="EMBL" id="CDS81911.1"/>
    </source>
</evidence>
<dbReference type="AlphaFoldDB" id="A0A127Z5T9"/>
<evidence type="ECO:0000256" key="1">
    <source>
        <dbReference type="SAM" id="SignalP"/>
    </source>
</evidence>
<reference evidence="2" key="1">
    <citation type="submission" date="2014-06" db="EMBL/GenBank/DDBJ databases">
        <authorList>
            <person name="Ju J."/>
            <person name="Zhang J."/>
        </authorList>
    </citation>
    <scope>NUCLEOTIDE SEQUENCE</scope>
    <source>
        <strain evidence="2">SscI8</strain>
    </source>
</reference>
<accession>A0A127Z5T9</accession>
<keyword evidence="1" id="KW-0732">Signal</keyword>
<feature type="chain" id="PRO_5007281143" evidence="1">
    <location>
        <begin position="23"/>
        <end position="217"/>
    </location>
</feature>
<name>A0A127Z5T9_9BASI</name>
<gene>
    <name evidence="2" type="ORF">SPSC_00093</name>
</gene>
<feature type="signal peptide" evidence="1">
    <location>
        <begin position="1"/>
        <end position="22"/>
    </location>
</feature>
<sequence>MLFRLLILWLPFVPIFFGLAQAVETRRSSQRGDSRGASTSQGSNLAAQVADDAAGHLPGRNYWPDTTVPKDVMRYMVKDLHKVIYHVPYVQLEDKVNEINEKLLEVLRNPATKISTYRYQDTVYFLAPAPNYDNSVYKEWSKMFKPPEGLHEEVVQPFFIGTIQRDIDSTNKPSFRFQIVAARSTASINDKRQLIQSFGGRRPHLTTFKELLTRLRG</sequence>
<dbReference type="EMBL" id="LK056650">
    <property type="protein sequence ID" value="CDS81911.1"/>
    <property type="molecule type" value="Genomic_DNA"/>
</dbReference>